<feature type="chain" id="PRO_5040488619" description="Secreted protein" evidence="2">
    <location>
        <begin position="17"/>
        <end position="101"/>
    </location>
</feature>
<keyword evidence="2" id="KW-0732">Signal</keyword>
<feature type="signal peptide" evidence="2">
    <location>
        <begin position="1"/>
        <end position="16"/>
    </location>
</feature>
<reference evidence="3" key="1">
    <citation type="journal article" date="2023" name="Genome Biol. Evol.">
        <title>Long-read-based Genome Assembly of Drosophila gunungcola Reveals Fewer Chemosensory Genes in Flower-breeding Species.</title>
        <authorList>
            <person name="Negi A."/>
            <person name="Liao B.Y."/>
            <person name="Yeh S.D."/>
        </authorList>
    </citation>
    <scope>NUCLEOTIDE SEQUENCE</scope>
    <source>
        <strain evidence="3">Sukarami</strain>
    </source>
</reference>
<name>A0A9P9YN89_9MUSC</name>
<evidence type="ECO:0000313" key="3">
    <source>
        <dbReference type="EMBL" id="KAI8040150.1"/>
    </source>
</evidence>
<evidence type="ECO:0000256" key="2">
    <source>
        <dbReference type="SAM" id="SignalP"/>
    </source>
</evidence>
<dbReference type="Proteomes" id="UP001059596">
    <property type="component" value="Unassembled WGS sequence"/>
</dbReference>
<evidence type="ECO:0000313" key="4">
    <source>
        <dbReference type="Proteomes" id="UP001059596"/>
    </source>
</evidence>
<evidence type="ECO:0000256" key="1">
    <source>
        <dbReference type="SAM" id="MobiDB-lite"/>
    </source>
</evidence>
<sequence length="101" mass="11326">MCKLRVILLWYYLGHCAPIHCESFGAREKLINQQKWLSAYLLARSTLRSRLPSSDLELDSEELLAWPCSTTPTGNWSCSTFPSTAPSSTRASNPIQPKLLA</sequence>
<feature type="compositionally biased region" description="Polar residues" evidence="1">
    <location>
        <begin position="80"/>
        <end position="95"/>
    </location>
</feature>
<protein>
    <recommendedName>
        <fullName evidence="5">Secreted protein</fullName>
    </recommendedName>
</protein>
<gene>
    <name evidence="3" type="ORF">M5D96_007580</name>
</gene>
<dbReference type="AlphaFoldDB" id="A0A9P9YN89"/>
<accession>A0A9P9YN89</accession>
<comment type="caution">
    <text evidence="3">The sequence shown here is derived from an EMBL/GenBank/DDBJ whole genome shotgun (WGS) entry which is preliminary data.</text>
</comment>
<feature type="region of interest" description="Disordered" evidence="1">
    <location>
        <begin position="80"/>
        <end position="101"/>
    </location>
</feature>
<dbReference type="EMBL" id="JAMKOV010000005">
    <property type="protein sequence ID" value="KAI8040150.1"/>
    <property type="molecule type" value="Genomic_DNA"/>
</dbReference>
<organism evidence="3 4">
    <name type="scientific">Drosophila gunungcola</name>
    <name type="common">fruit fly</name>
    <dbReference type="NCBI Taxonomy" id="103775"/>
    <lineage>
        <taxon>Eukaryota</taxon>
        <taxon>Metazoa</taxon>
        <taxon>Ecdysozoa</taxon>
        <taxon>Arthropoda</taxon>
        <taxon>Hexapoda</taxon>
        <taxon>Insecta</taxon>
        <taxon>Pterygota</taxon>
        <taxon>Neoptera</taxon>
        <taxon>Endopterygota</taxon>
        <taxon>Diptera</taxon>
        <taxon>Brachycera</taxon>
        <taxon>Muscomorpha</taxon>
        <taxon>Ephydroidea</taxon>
        <taxon>Drosophilidae</taxon>
        <taxon>Drosophila</taxon>
        <taxon>Sophophora</taxon>
    </lineage>
</organism>
<proteinExistence type="predicted"/>
<evidence type="ECO:0008006" key="5">
    <source>
        <dbReference type="Google" id="ProtNLM"/>
    </source>
</evidence>
<keyword evidence="4" id="KW-1185">Reference proteome</keyword>